<dbReference type="HOGENOM" id="CLU_2638979_0_0_1"/>
<feature type="region of interest" description="Disordered" evidence="1">
    <location>
        <begin position="1"/>
        <end position="24"/>
    </location>
</feature>
<feature type="compositionally biased region" description="Basic and acidic residues" evidence="1">
    <location>
        <begin position="1"/>
        <end position="10"/>
    </location>
</feature>
<evidence type="ECO:0000313" key="2">
    <source>
        <dbReference type="EMBL" id="KIK27993.1"/>
    </source>
</evidence>
<reference evidence="2 3" key="1">
    <citation type="submission" date="2014-04" db="EMBL/GenBank/DDBJ databases">
        <authorList>
            <consortium name="DOE Joint Genome Institute"/>
            <person name="Kuo A."/>
            <person name="Kohler A."/>
            <person name="Costa M.D."/>
            <person name="Nagy L.G."/>
            <person name="Floudas D."/>
            <person name="Copeland A."/>
            <person name="Barry K.W."/>
            <person name="Cichocki N."/>
            <person name="Veneault-Fourrey C."/>
            <person name="LaButti K."/>
            <person name="Lindquist E.A."/>
            <person name="Lipzen A."/>
            <person name="Lundell T."/>
            <person name="Morin E."/>
            <person name="Murat C."/>
            <person name="Sun H."/>
            <person name="Tunlid A."/>
            <person name="Henrissat B."/>
            <person name="Grigoriev I.V."/>
            <person name="Hibbett D.S."/>
            <person name="Martin F."/>
            <person name="Nordberg H.P."/>
            <person name="Cantor M.N."/>
            <person name="Hua S.X."/>
        </authorList>
    </citation>
    <scope>NUCLEOTIDE SEQUENCE [LARGE SCALE GENOMIC DNA]</scope>
    <source>
        <strain evidence="2 3">441</strain>
    </source>
</reference>
<protein>
    <submittedName>
        <fullName evidence="2">Uncharacterized protein</fullName>
    </submittedName>
</protein>
<accession>A0A0D0A7G6</accession>
<name>A0A0D0A7G6_9AGAM</name>
<dbReference type="EMBL" id="KN833694">
    <property type="protein sequence ID" value="KIK27993.1"/>
    <property type="molecule type" value="Genomic_DNA"/>
</dbReference>
<evidence type="ECO:0000256" key="1">
    <source>
        <dbReference type="SAM" id="MobiDB-lite"/>
    </source>
</evidence>
<gene>
    <name evidence="2" type="ORF">PISMIDRAFT_674318</name>
</gene>
<feature type="compositionally biased region" description="Polar residues" evidence="1">
    <location>
        <begin position="11"/>
        <end position="23"/>
    </location>
</feature>
<dbReference type="Proteomes" id="UP000054018">
    <property type="component" value="Unassembled WGS sequence"/>
</dbReference>
<feature type="region of interest" description="Disordered" evidence="1">
    <location>
        <begin position="50"/>
        <end position="77"/>
    </location>
</feature>
<organism evidence="2 3">
    <name type="scientific">Pisolithus microcarpus 441</name>
    <dbReference type="NCBI Taxonomy" id="765257"/>
    <lineage>
        <taxon>Eukaryota</taxon>
        <taxon>Fungi</taxon>
        <taxon>Dikarya</taxon>
        <taxon>Basidiomycota</taxon>
        <taxon>Agaricomycotina</taxon>
        <taxon>Agaricomycetes</taxon>
        <taxon>Agaricomycetidae</taxon>
        <taxon>Boletales</taxon>
        <taxon>Sclerodermatineae</taxon>
        <taxon>Pisolithaceae</taxon>
        <taxon>Pisolithus</taxon>
    </lineage>
</organism>
<keyword evidence="3" id="KW-1185">Reference proteome</keyword>
<proteinExistence type="predicted"/>
<evidence type="ECO:0000313" key="3">
    <source>
        <dbReference type="Proteomes" id="UP000054018"/>
    </source>
</evidence>
<sequence length="77" mass="8674">MLKLEEEHQWNKGTGTCSMSKASPSVAKAAGIENDVGLVRIAQKKLPKITRNDNAKVRNIRGPQENAESFNNRRRRQ</sequence>
<dbReference type="AlphaFoldDB" id="A0A0D0A7G6"/>
<reference evidence="3" key="2">
    <citation type="submission" date="2015-01" db="EMBL/GenBank/DDBJ databases">
        <title>Evolutionary Origins and Diversification of the Mycorrhizal Mutualists.</title>
        <authorList>
            <consortium name="DOE Joint Genome Institute"/>
            <consortium name="Mycorrhizal Genomics Consortium"/>
            <person name="Kohler A."/>
            <person name="Kuo A."/>
            <person name="Nagy L.G."/>
            <person name="Floudas D."/>
            <person name="Copeland A."/>
            <person name="Barry K.W."/>
            <person name="Cichocki N."/>
            <person name="Veneault-Fourrey C."/>
            <person name="LaButti K."/>
            <person name="Lindquist E.A."/>
            <person name="Lipzen A."/>
            <person name="Lundell T."/>
            <person name="Morin E."/>
            <person name="Murat C."/>
            <person name="Riley R."/>
            <person name="Ohm R."/>
            <person name="Sun H."/>
            <person name="Tunlid A."/>
            <person name="Henrissat B."/>
            <person name="Grigoriev I.V."/>
            <person name="Hibbett D.S."/>
            <person name="Martin F."/>
        </authorList>
    </citation>
    <scope>NUCLEOTIDE SEQUENCE [LARGE SCALE GENOMIC DNA]</scope>
    <source>
        <strain evidence="3">441</strain>
    </source>
</reference>